<evidence type="ECO:0000256" key="2">
    <source>
        <dbReference type="ARBA" id="ARBA00022573"/>
    </source>
</evidence>
<protein>
    <submittedName>
        <fullName evidence="4">Precorrin-6x reductase</fullName>
        <ecNumber evidence="4">1.3.1.106</ecNumber>
    </submittedName>
</protein>
<evidence type="ECO:0000313" key="4">
    <source>
        <dbReference type="EMBL" id="OQD58166.1"/>
    </source>
</evidence>
<dbReference type="NCBIfam" id="TIGR00715">
    <property type="entry name" value="precor6x_red"/>
    <property type="match status" value="1"/>
</dbReference>
<dbReference type="GO" id="GO:0009236">
    <property type="term" value="P:cobalamin biosynthetic process"/>
    <property type="evidence" value="ECO:0007669"/>
    <property type="project" value="UniProtKB-UniPathway"/>
</dbReference>
<dbReference type="Pfam" id="PF02571">
    <property type="entry name" value="CbiJ"/>
    <property type="match status" value="1"/>
</dbReference>
<name>A0A1V6N0W0_METAZ</name>
<reference evidence="4 5" key="1">
    <citation type="submission" date="2014-12" db="EMBL/GenBank/DDBJ databases">
        <title>Genome sequence of Methanobrevibacter arboriphilicus DH1, DSM1125.</title>
        <authorList>
            <person name="Poehlein A."/>
            <person name="Thauer R.K."/>
            <person name="Seedorf H."/>
            <person name="Daniel R."/>
        </authorList>
    </citation>
    <scope>NUCLEOTIDE SEQUENCE [LARGE SCALE GENOMIC DNA]</scope>
    <source>
        <strain evidence="4 5">DH1</strain>
    </source>
</reference>
<sequence length="369" mass="41263">MNNKSSRLRIFLMGGTKDSINIIKFLRHEYSSKHSPYILTTTTTDYGAKLAKDAGSNQVIGKPLPKEEILDIITDLNSNNNNKNVDININNKNNFNNSNIINNKNNTNAINNNNFNNGNISNNNNTDINNNINNNNNNNNNATINKNNNTNGGINNSNINNSYNNTNNNYNNYNNFDAFIDATHPFASNVTSTAIESSKIANIPYIRFERPDVDYSEFKDSIIFVDSFEETGKLLSNEFKSKNILHLAGVNTIETILKYDIDLKNFFVRVLPVKSSIEKCNSFGINGENIIAMQGVFSKEFNKSLMKELDIDVIITKESGEIGGAPSKIEAAHELGIDVILVNRPKINNLDSKHIVNNLSELKIFLDSL</sequence>
<keyword evidence="5" id="KW-1185">Reference proteome</keyword>
<comment type="pathway">
    <text evidence="1">Cofactor biosynthesis; adenosylcobalamin biosynthesis.</text>
</comment>
<dbReference type="PANTHER" id="PTHR36925">
    <property type="entry name" value="COBALT-PRECORRIN-6A REDUCTASE"/>
    <property type="match status" value="1"/>
</dbReference>
<accession>A0A1V6N0W0</accession>
<dbReference type="GO" id="GO:0016994">
    <property type="term" value="F:precorrin-6A reductase activity"/>
    <property type="evidence" value="ECO:0007669"/>
    <property type="project" value="InterPro"/>
</dbReference>
<evidence type="ECO:0000256" key="1">
    <source>
        <dbReference type="ARBA" id="ARBA00004953"/>
    </source>
</evidence>
<dbReference type="PROSITE" id="PS51014">
    <property type="entry name" value="COBK_CBIJ"/>
    <property type="match status" value="1"/>
</dbReference>
<gene>
    <name evidence="4" type="primary">cbiJ</name>
    <name evidence="4" type="ORF">MBBAR_28c00570</name>
</gene>
<dbReference type="OrthoDB" id="6027at2157"/>
<keyword evidence="3 4" id="KW-0560">Oxidoreductase</keyword>
<dbReference type="AlphaFoldDB" id="A0A1V6N0W0"/>
<dbReference type="UniPathway" id="UPA00148"/>
<comment type="caution">
    <text evidence="4">The sequence shown here is derived from an EMBL/GenBank/DDBJ whole genome shotgun (WGS) entry which is preliminary data.</text>
</comment>
<dbReference type="EC" id="1.3.1.106" evidence="4"/>
<evidence type="ECO:0000256" key="3">
    <source>
        <dbReference type="ARBA" id="ARBA00023002"/>
    </source>
</evidence>
<evidence type="ECO:0000313" key="5">
    <source>
        <dbReference type="Proteomes" id="UP000191661"/>
    </source>
</evidence>
<dbReference type="InterPro" id="IPR003723">
    <property type="entry name" value="Precorrin-6x_reduct"/>
</dbReference>
<dbReference type="Proteomes" id="UP000191661">
    <property type="component" value="Unassembled WGS sequence"/>
</dbReference>
<proteinExistence type="predicted"/>
<dbReference type="EMBL" id="JXMW01000028">
    <property type="protein sequence ID" value="OQD58166.1"/>
    <property type="molecule type" value="Genomic_DNA"/>
</dbReference>
<organism evidence="4 5">
    <name type="scientific">Methanobrevibacter arboriphilus JCM 13429 = DSM 1125</name>
    <dbReference type="NCBI Taxonomy" id="1300164"/>
    <lineage>
        <taxon>Archaea</taxon>
        <taxon>Methanobacteriati</taxon>
        <taxon>Methanobacteriota</taxon>
        <taxon>Methanomada group</taxon>
        <taxon>Methanobacteria</taxon>
        <taxon>Methanobacteriales</taxon>
        <taxon>Methanobacteriaceae</taxon>
        <taxon>Methanobrevibacter</taxon>
    </lineage>
</organism>
<dbReference type="PANTHER" id="PTHR36925:SF1">
    <property type="entry name" value="COBALT-PRECORRIN-6A REDUCTASE"/>
    <property type="match status" value="1"/>
</dbReference>
<keyword evidence="2" id="KW-0169">Cobalamin biosynthesis</keyword>
<dbReference type="RefSeq" id="WP_158082573.1">
    <property type="nucleotide sequence ID" value="NZ_JXMW01000028.1"/>
</dbReference>